<reference evidence="4" key="1">
    <citation type="submission" date="2020-12" db="EMBL/GenBank/DDBJ databases">
        <title>Ramlibacter sp. nov., isolated from a freshwater alga, Cryptomonas.</title>
        <authorList>
            <person name="Kim H.M."/>
            <person name="Jeon C.O."/>
        </authorList>
    </citation>
    <scope>NUCLEOTIDE SEQUENCE</scope>
    <source>
        <strain evidence="4">CrO1</strain>
    </source>
</reference>
<dbReference type="Gene3D" id="3.40.50.2000">
    <property type="entry name" value="Glycogen Phosphorylase B"/>
    <property type="match status" value="2"/>
</dbReference>
<dbReference type="PANTHER" id="PTHR12526">
    <property type="entry name" value="GLYCOSYLTRANSFERASE"/>
    <property type="match status" value="1"/>
</dbReference>
<dbReference type="AlphaFoldDB" id="A0A934PX61"/>
<name>A0A934PX61_9BURK</name>
<evidence type="ECO:0000256" key="2">
    <source>
        <dbReference type="ARBA" id="ARBA00022679"/>
    </source>
</evidence>
<evidence type="ECO:0000313" key="5">
    <source>
        <dbReference type="Proteomes" id="UP000617041"/>
    </source>
</evidence>
<evidence type="ECO:0000256" key="1">
    <source>
        <dbReference type="ARBA" id="ARBA00022676"/>
    </source>
</evidence>
<dbReference type="CDD" id="cd03801">
    <property type="entry name" value="GT4_PimA-like"/>
    <property type="match status" value="1"/>
</dbReference>
<keyword evidence="1" id="KW-0328">Glycosyltransferase</keyword>
<keyword evidence="2" id="KW-0808">Transferase</keyword>
<dbReference type="SUPFAM" id="SSF53756">
    <property type="entry name" value="UDP-Glycosyltransferase/glycogen phosphorylase"/>
    <property type="match status" value="1"/>
</dbReference>
<sequence length="381" mass="40918">MTAARARILAVSHDTSLYGAQRSLFDVVNGLIALGHDVEVCVPYAGPLSDAFARLGIRVHVVPICHWVPDRSNASARHWLTLVGGLPRRVLRARRLVRTQRFDLVYTNTVTVLEFALAAKAAGVPHVWHLREKAAGHPQLRSPLPNRGIVAIVRALSAKVIYNSHALLARYGGARGAKDMVVHNGLPAAVERPRGVRRADPVKIVSAGFMDHRKGLDVLLDAVALLPAAARAGVRIEVAGIVEPRYMAREIAPRLASLGDAVRLLGWVDPIEAALSDADLLVSSAREEPFGRTLVEAMMLGLPVLATRCGGPEEIVEDGVTGLLVAADDPRALSAALLRLLTEPGLLASFGRAGRERALERFELGACVRRVEACLLEAVHG</sequence>
<accession>A0A934PX61</accession>
<protein>
    <submittedName>
        <fullName evidence="4">Glycosyltransferase family 4 protein</fullName>
    </submittedName>
</protein>
<comment type="caution">
    <text evidence="4">The sequence shown here is derived from an EMBL/GenBank/DDBJ whole genome shotgun (WGS) entry which is preliminary data.</text>
</comment>
<evidence type="ECO:0000313" key="4">
    <source>
        <dbReference type="EMBL" id="MBK0391275.1"/>
    </source>
</evidence>
<keyword evidence="5" id="KW-1185">Reference proteome</keyword>
<dbReference type="InterPro" id="IPR028098">
    <property type="entry name" value="Glyco_trans_4-like_N"/>
</dbReference>
<dbReference type="Pfam" id="PF13692">
    <property type="entry name" value="Glyco_trans_1_4"/>
    <property type="match status" value="1"/>
</dbReference>
<dbReference type="Proteomes" id="UP000617041">
    <property type="component" value="Unassembled WGS sequence"/>
</dbReference>
<evidence type="ECO:0000259" key="3">
    <source>
        <dbReference type="Pfam" id="PF13579"/>
    </source>
</evidence>
<proteinExistence type="predicted"/>
<dbReference type="EMBL" id="JAEDAO010000001">
    <property type="protein sequence ID" value="MBK0391275.1"/>
    <property type="molecule type" value="Genomic_DNA"/>
</dbReference>
<dbReference type="GO" id="GO:0016757">
    <property type="term" value="F:glycosyltransferase activity"/>
    <property type="evidence" value="ECO:0007669"/>
    <property type="project" value="UniProtKB-KW"/>
</dbReference>
<organism evidence="4 5">
    <name type="scientific">Ramlibacter algicola</name>
    <dbReference type="NCBI Taxonomy" id="2795217"/>
    <lineage>
        <taxon>Bacteria</taxon>
        <taxon>Pseudomonadati</taxon>
        <taxon>Pseudomonadota</taxon>
        <taxon>Betaproteobacteria</taxon>
        <taxon>Burkholderiales</taxon>
        <taxon>Comamonadaceae</taxon>
        <taxon>Ramlibacter</taxon>
    </lineage>
</organism>
<dbReference type="RefSeq" id="WP_200786101.1">
    <property type="nucleotide sequence ID" value="NZ_JAEDAO010000001.1"/>
</dbReference>
<gene>
    <name evidence="4" type="ORF">I8E28_01610</name>
</gene>
<dbReference type="Pfam" id="PF13579">
    <property type="entry name" value="Glyco_trans_4_4"/>
    <property type="match status" value="1"/>
</dbReference>
<dbReference type="PANTHER" id="PTHR12526:SF510">
    <property type="entry name" value="D-INOSITOL 3-PHOSPHATE GLYCOSYLTRANSFERASE"/>
    <property type="match status" value="1"/>
</dbReference>
<feature type="domain" description="Glycosyltransferase subfamily 4-like N-terminal" evidence="3">
    <location>
        <begin position="19"/>
        <end position="177"/>
    </location>
</feature>